<evidence type="ECO:0000259" key="2">
    <source>
        <dbReference type="Pfam" id="PF05050"/>
    </source>
</evidence>
<keyword evidence="3" id="KW-0328">Glycosyltransferase</keyword>
<dbReference type="InterPro" id="IPR029063">
    <property type="entry name" value="SAM-dependent_MTases_sf"/>
</dbReference>
<dbReference type="EMBL" id="CP036289">
    <property type="protein sequence ID" value="QDU73736.1"/>
    <property type="molecule type" value="Genomic_DNA"/>
</dbReference>
<dbReference type="PANTHER" id="PTHR46656:SF3">
    <property type="entry name" value="PUTATIVE-RELATED"/>
    <property type="match status" value="1"/>
</dbReference>
<gene>
    <name evidence="3" type="primary">mshA_2</name>
    <name evidence="3" type="ORF">Pan97_07350</name>
</gene>
<feature type="domain" description="Methyltransferase FkbM" evidence="2">
    <location>
        <begin position="1250"/>
        <end position="1401"/>
    </location>
</feature>
<dbReference type="CDD" id="cd02511">
    <property type="entry name" value="Beta4Glucosyltransferase"/>
    <property type="match status" value="1"/>
</dbReference>
<reference evidence="4" key="1">
    <citation type="submission" date="2019-02" db="EMBL/GenBank/DDBJ databases">
        <title>Deep-cultivation of Planctomycetes and their phenomic and genomic characterization uncovers novel biology.</title>
        <authorList>
            <person name="Wiegand S."/>
            <person name="Jogler M."/>
            <person name="Boedeker C."/>
            <person name="Pinto D."/>
            <person name="Vollmers J."/>
            <person name="Rivas-Marin E."/>
            <person name="Kohn T."/>
            <person name="Peeters S.H."/>
            <person name="Heuer A."/>
            <person name="Rast P."/>
            <person name="Oberbeckmann S."/>
            <person name="Bunk B."/>
            <person name="Jeske O."/>
            <person name="Meyerdierks A."/>
            <person name="Storesund J.E."/>
            <person name="Kallscheuer N."/>
            <person name="Luecker S."/>
            <person name="Lage O.M."/>
            <person name="Pohl T."/>
            <person name="Merkel B.J."/>
            <person name="Hornburger P."/>
            <person name="Mueller R.-W."/>
            <person name="Bruemmer F."/>
            <person name="Labrenz M."/>
            <person name="Spormann A.M."/>
            <person name="Op den Camp H."/>
            <person name="Overmann J."/>
            <person name="Amann R."/>
            <person name="Jetten M.S.M."/>
            <person name="Mascher T."/>
            <person name="Medema M.H."/>
            <person name="Devos D.P."/>
            <person name="Kaster A.-K."/>
            <person name="Ovreas L."/>
            <person name="Rohde M."/>
            <person name="Galperin M.Y."/>
            <person name="Jogler C."/>
        </authorList>
    </citation>
    <scope>NUCLEOTIDE SEQUENCE [LARGE SCALE GENOMIC DNA]</scope>
    <source>
        <strain evidence="4">Pan97</strain>
    </source>
</reference>
<keyword evidence="3" id="KW-0808">Transferase</keyword>
<dbReference type="SUPFAM" id="SSF53335">
    <property type="entry name" value="S-adenosyl-L-methionine-dependent methyltransferases"/>
    <property type="match status" value="1"/>
</dbReference>
<dbReference type="Pfam" id="PF05050">
    <property type="entry name" value="Methyltransf_21"/>
    <property type="match status" value="1"/>
</dbReference>
<dbReference type="InterPro" id="IPR001173">
    <property type="entry name" value="Glyco_trans_2-like"/>
</dbReference>
<accession>A0A518C3D5</accession>
<dbReference type="Pfam" id="PF00535">
    <property type="entry name" value="Glycos_transf_2"/>
    <property type="match status" value="1"/>
</dbReference>
<keyword evidence="4" id="KW-1185">Reference proteome</keyword>
<dbReference type="Pfam" id="PF13692">
    <property type="entry name" value="Glyco_trans_1_4"/>
    <property type="match status" value="2"/>
</dbReference>
<evidence type="ECO:0000313" key="3">
    <source>
        <dbReference type="EMBL" id="QDU73736.1"/>
    </source>
</evidence>
<dbReference type="GO" id="GO:0102710">
    <property type="term" value="F:D-inositol-3-phosphate glycosyltransferase activity"/>
    <property type="evidence" value="ECO:0007669"/>
    <property type="project" value="UniProtKB-EC"/>
</dbReference>
<dbReference type="InterPro" id="IPR029044">
    <property type="entry name" value="Nucleotide-diphossugar_trans"/>
</dbReference>
<evidence type="ECO:0000313" key="4">
    <source>
        <dbReference type="Proteomes" id="UP000318626"/>
    </source>
</evidence>
<dbReference type="SUPFAM" id="SSF53448">
    <property type="entry name" value="Nucleotide-diphospho-sugar transferases"/>
    <property type="match status" value="1"/>
</dbReference>
<dbReference type="EC" id="2.4.1.250" evidence="3"/>
<dbReference type="Gene3D" id="3.40.50.150">
    <property type="entry name" value="Vaccinia Virus protein VP39"/>
    <property type="match status" value="1"/>
</dbReference>
<proteinExistence type="predicted"/>
<dbReference type="Gene3D" id="3.40.50.2000">
    <property type="entry name" value="Glycogen Phosphorylase B"/>
    <property type="match status" value="3"/>
</dbReference>
<dbReference type="KEGG" id="bvo:Pan97_07350"/>
<organism evidence="3 4">
    <name type="scientific">Bremerella volcania</name>
    <dbReference type="NCBI Taxonomy" id="2527984"/>
    <lineage>
        <taxon>Bacteria</taxon>
        <taxon>Pseudomonadati</taxon>
        <taxon>Planctomycetota</taxon>
        <taxon>Planctomycetia</taxon>
        <taxon>Pirellulales</taxon>
        <taxon>Pirellulaceae</taxon>
        <taxon>Bremerella</taxon>
    </lineage>
</organism>
<dbReference type="InterPro" id="IPR006342">
    <property type="entry name" value="FkbM_mtfrase"/>
</dbReference>
<sequence>MISGVVLARNEEINIVGCLQALQPHVDEILLIDMESTDRTVELATPYVQSVLRHRLVRNFDGARNIAIDKARNAWLWFVDADERIPQATGKLVCEAIRTHGSEYEAISIPFKSYCGRQWMKHCGWWPGYTGPRVLKRGHFRFADRVHGGVHLEGRELRVAPNPQLGVDHYGIRSIEHYADKVNRYSSAEAENLAQAGATWNWRAAIAEMMREIWQTYEWNPGNLDGEWGWVAAWMSGQYRWQAQSKLLDLNSSDLTGSNPTAVPADLDDVIACMEDSLAQLRKSSPTLPLGVVWKADVAGVNGYSEEARTFLHAMAYGSRPLALESPLRCHGKDAGVDRDDQALFRALRNARRPRHSLTVTHSLPGAIEPDARSSVNALRTMIETDRVPASWIPHIQKFDQVWVPSQHSADAFRRSWIAPEKIHIVPGCLDTEIFQPDGVKCSLPSQMQGKFVFLSVFDWVPRKGGELLVQNYCREFAPGEGTGLLIKLSRIHGMSLEEIRGRLDECLHAIGQSLEERPDVCLLDQETTTQEMAALYRSVDAFVLPSRGEGWGRPYMEAMACGLPTIGTDATGQIDFMTEENSLLIPAKEVDVPENAARDFPLFDGHRWCEPNCDELRRLMRQVVNDPKLRERISHKAVQDIHSRFNLDAGANGVELAIQAAEKRFTRMSAPPIQENQTRVILEGELFSGHSFSNINEQLCLALARDSSLAVSIRRLSNGLPEERPPFASNVEAYIDRELPNGPQVTIRHAYPPDWNPPEKGLWIHVQPWEYGHLPKEWIEPLRDRVDEIWVPSHYVRKVYERSGIPSEKIQVIPWGVNAKVFTPEAPPLILPTNKGFHFLYVGGTIARKGFDRVLEAYLAEFGPEEDVGLVVKDIGSKTVYRHHNYAQATIEAQSDPTKPEILYLDEPLTQGQLASLFAACDCLVAPYRGEGFGMPILEAMACGTAPIVPQGGASDDFTTPETAFTLPSEEVEVATELSLFGPLLELSVSPGDLQKLMRQVVTEYEETKRRGQAASEYVRDRFTWNNSATKMSERIALLTERASSQSPEANSSASNQQTSSLSAIVMAPEEEAAFADTLSCLRPFVEQVFCVADKPTETVLNLAQEYGCEVVSRIGEIDPQGKWFLYLESGEVLDDQELESLTEFLTGVPKEIEAIGAHVLLQDRAGKTLGRQVDLRLFRGNFLDNDNFPCTDVHGSGMDQSAKIPIAELKIIASVPWVDRDDSLPTGLLPDETWLTSWIPAAGEVFLDIGANQGLWTHALSNQYQTIHSVEPGPDALKQLKLKLPGNAYVHEFAAWDIDEQREFSCFDDSRHLSTHFQAGGVNTGPRRGSITLKCQPIDDLKIAGRVDLIKCDVEGAEIEALKGAQKLITLHHPRMLVEVHSRDNLEQVLNMILVWGYDFKVIRHPNYRPFSANWWDHCWLAAAPKNYLKASSDNNCKMTEFAS</sequence>
<dbReference type="Gene3D" id="3.90.550.10">
    <property type="entry name" value="Spore Coat Polysaccharide Biosynthesis Protein SpsA, Chain A"/>
    <property type="match status" value="1"/>
</dbReference>
<protein>
    <submittedName>
        <fullName evidence="3">D-inositol-3-phosphate glycosyltransferase</fullName>
        <ecNumber evidence="3">2.4.1.250</ecNumber>
    </submittedName>
</protein>
<feature type="domain" description="Glycosyltransferase 2-like" evidence="1">
    <location>
        <begin position="5"/>
        <end position="126"/>
    </location>
</feature>
<evidence type="ECO:0000259" key="1">
    <source>
        <dbReference type="Pfam" id="PF00535"/>
    </source>
</evidence>
<dbReference type="Proteomes" id="UP000318626">
    <property type="component" value="Chromosome"/>
</dbReference>
<name>A0A518C3D5_9BACT</name>
<dbReference type="NCBIfam" id="TIGR01444">
    <property type="entry name" value="fkbM_fam"/>
    <property type="match status" value="1"/>
</dbReference>
<dbReference type="PANTHER" id="PTHR46656">
    <property type="entry name" value="PUTATIVE-RELATED"/>
    <property type="match status" value="1"/>
</dbReference>
<dbReference type="CDD" id="cd03801">
    <property type="entry name" value="GT4_PimA-like"/>
    <property type="match status" value="1"/>
</dbReference>
<dbReference type="SUPFAM" id="SSF53756">
    <property type="entry name" value="UDP-Glycosyltransferase/glycogen phosphorylase"/>
    <property type="match status" value="2"/>
</dbReference>